<dbReference type="InterPro" id="IPR008756">
    <property type="entry name" value="Peptidase_M56"/>
</dbReference>
<comment type="similarity">
    <text evidence="1">Belongs to the peptidase M56 family.</text>
</comment>
<dbReference type="NCBIfam" id="NF000326">
    <property type="entry name" value="blaR1_generic"/>
    <property type="match status" value="1"/>
</dbReference>
<reference evidence="5" key="1">
    <citation type="journal article" date="2021" name="PeerJ">
        <title>Extensive microbial diversity within the chicken gut microbiome revealed by metagenomics and culture.</title>
        <authorList>
            <person name="Gilroy R."/>
            <person name="Ravi A."/>
            <person name="Getino M."/>
            <person name="Pursley I."/>
            <person name="Horton D.L."/>
            <person name="Alikhan N.F."/>
            <person name="Baker D."/>
            <person name="Gharbi K."/>
            <person name="Hall N."/>
            <person name="Watson M."/>
            <person name="Adriaenssens E.M."/>
            <person name="Foster-Nyarko E."/>
            <person name="Jarju S."/>
            <person name="Secka A."/>
            <person name="Antonio M."/>
            <person name="Oren A."/>
            <person name="Chaudhuri R.R."/>
            <person name="La Ragione R."/>
            <person name="Hildebrand F."/>
            <person name="Pallen M.J."/>
        </authorList>
    </citation>
    <scope>NUCLEOTIDE SEQUENCE</scope>
    <source>
        <strain evidence="5">CHK191-13928</strain>
    </source>
</reference>
<dbReference type="PANTHER" id="PTHR34978:SF3">
    <property type="entry name" value="SLR0241 PROTEIN"/>
    <property type="match status" value="1"/>
</dbReference>
<dbReference type="GO" id="GO:0008658">
    <property type="term" value="F:penicillin binding"/>
    <property type="evidence" value="ECO:0007669"/>
    <property type="project" value="InterPro"/>
</dbReference>
<evidence type="ECO:0000256" key="1">
    <source>
        <dbReference type="ARBA" id="ARBA00011075"/>
    </source>
</evidence>
<dbReference type="Proteomes" id="UP000886721">
    <property type="component" value="Unassembled WGS sequence"/>
</dbReference>
<evidence type="ECO:0000259" key="4">
    <source>
        <dbReference type="Pfam" id="PF05569"/>
    </source>
</evidence>
<organism evidence="5 6">
    <name type="scientific">Candidatus Anaerostipes excrementavium</name>
    <dbReference type="NCBI Taxonomy" id="2838463"/>
    <lineage>
        <taxon>Bacteria</taxon>
        <taxon>Bacillati</taxon>
        <taxon>Bacillota</taxon>
        <taxon>Clostridia</taxon>
        <taxon>Lachnospirales</taxon>
        <taxon>Lachnospiraceae</taxon>
        <taxon>Anaerostipes</taxon>
    </lineage>
</organism>
<feature type="transmembrane region" description="Helical" evidence="2">
    <location>
        <begin position="6"/>
        <end position="25"/>
    </location>
</feature>
<feature type="transmembrane region" description="Helical" evidence="2">
    <location>
        <begin position="37"/>
        <end position="60"/>
    </location>
</feature>
<reference evidence="5" key="2">
    <citation type="submission" date="2021-04" db="EMBL/GenBank/DDBJ databases">
        <authorList>
            <person name="Gilroy R."/>
        </authorList>
    </citation>
    <scope>NUCLEOTIDE SEQUENCE</scope>
    <source>
        <strain evidence="5">CHK191-13928</strain>
    </source>
</reference>
<gene>
    <name evidence="5" type="ORF">H9735_00990</name>
</gene>
<proteinExistence type="inferred from homology"/>
<dbReference type="InterPro" id="IPR012338">
    <property type="entry name" value="Beta-lactam/transpept-like"/>
</dbReference>
<keyword evidence="2" id="KW-1133">Transmembrane helix</keyword>
<evidence type="ECO:0000256" key="2">
    <source>
        <dbReference type="SAM" id="Phobius"/>
    </source>
</evidence>
<feature type="transmembrane region" description="Helical" evidence="2">
    <location>
        <begin position="115"/>
        <end position="136"/>
    </location>
</feature>
<evidence type="ECO:0000259" key="3">
    <source>
        <dbReference type="Pfam" id="PF00905"/>
    </source>
</evidence>
<dbReference type="Pfam" id="PF05569">
    <property type="entry name" value="Peptidase_M56"/>
    <property type="match status" value="1"/>
</dbReference>
<dbReference type="InterPro" id="IPR052173">
    <property type="entry name" value="Beta-lactam_resp_regulator"/>
</dbReference>
<name>A0A9D1WV95_9FIRM</name>
<sequence length="597" mass="67798">MSSFLLRLIVCSLVLIPFTGLLLIIKRIFHKKLSAGIQYALWSLFFVILAFPFFSANFTIRLQALPFHASLGPNASANTLFRSNTASRTISLSTEKIKDFAVSSSPSGSFSFEDLFLVVWVAGVFIMLIAAVRSWLLFRRLQASAMPVQNQQVLEIFHSCCRELSIKKKIPFYSTAFLKSPICAGIFQPKIYFPIRLISDGSKQDLRFMLLHELAHCSQRDHFYHLFFNLARIFYWFHPLVWFALREIRCDREIACDSVVLRLLTSEERKSYGNTLIQFAQNLSMFSFAAGIGSPVKQLKRRIINIAAFESTTNQKKLFGFLIYSFVFLVFVGCTPLLSISASEDNDMDYDSESNIDSESLDLSKEMKGYEGSFVLYDEQKDQWKIYQEEKAHQRISPASTYKIYDALFALESGIITPENSHIAWNGTSYPFEEWEQDQTLQTAMESSVNWYFQDLDAHIGRSKLQTYLKKIHYGNQSIGTDLSSYWLDGELKISPMEQVNLMIALYHNDFGFHEKNLYAVKQSLALSASGQTALYGKTGTIMEEGKNTSGWFVGYVEVSGHTYYFAANIQGKSHASGSQAAKITETVLAKLIPSLS</sequence>
<feature type="transmembrane region" description="Helical" evidence="2">
    <location>
        <begin position="318"/>
        <end position="338"/>
    </location>
</feature>
<dbReference type="CDD" id="cd07341">
    <property type="entry name" value="M56_BlaR1_MecR1_like"/>
    <property type="match status" value="1"/>
</dbReference>
<protein>
    <submittedName>
        <fullName evidence="5">BlaR1 family beta-lactam sensor/signal transducer</fullName>
    </submittedName>
</protein>
<evidence type="ECO:0000313" key="6">
    <source>
        <dbReference type="Proteomes" id="UP000886721"/>
    </source>
</evidence>
<evidence type="ECO:0000313" key="5">
    <source>
        <dbReference type="EMBL" id="HIX66680.1"/>
    </source>
</evidence>
<dbReference type="Pfam" id="PF00905">
    <property type="entry name" value="Transpeptidase"/>
    <property type="match status" value="1"/>
</dbReference>
<dbReference type="Gene3D" id="3.40.710.10">
    <property type="entry name" value="DD-peptidase/beta-lactamase superfamily"/>
    <property type="match status" value="1"/>
</dbReference>
<dbReference type="AlphaFoldDB" id="A0A9D1WV95"/>
<dbReference type="PANTHER" id="PTHR34978">
    <property type="entry name" value="POSSIBLE SENSOR-TRANSDUCER PROTEIN BLAR"/>
    <property type="match status" value="1"/>
</dbReference>
<dbReference type="EMBL" id="DXEM01000004">
    <property type="protein sequence ID" value="HIX66680.1"/>
    <property type="molecule type" value="Genomic_DNA"/>
</dbReference>
<comment type="caution">
    <text evidence="5">The sequence shown here is derived from an EMBL/GenBank/DDBJ whole genome shotgun (WGS) entry which is preliminary data.</text>
</comment>
<feature type="domain" description="Penicillin-binding protein transpeptidase" evidence="3">
    <location>
        <begin position="386"/>
        <end position="589"/>
    </location>
</feature>
<feature type="domain" description="Peptidase M56" evidence="4">
    <location>
        <begin position="4"/>
        <end position="306"/>
    </location>
</feature>
<accession>A0A9D1WV95</accession>
<dbReference type="InterPro" id="IPR001460">
    <property type="entry name" value="PCN-bd_Tpept"/>
</dbReference>
<keyword evidence="2" id="KW-0812">Transmembrane</keyword>
<keyword evidence="2" id="KW-0472">Membrane</keyword>
<dbReference type="SUPFAM" id="SSF56601">
    <property type="entry name" value="beta-lactamase/transpeptidase-like"/>
    <property type="match status" value="1"/>
</dbReference>